<name>A0A375IGL6_9BURK</name>
<gene>
    <name evidence="3" type="ORF">CT19425_120155</name>
</gene>
<proteinExistence type="predicted"/>
<evidence type="ECO:0000313" key="4">
    <source>
        <dbReference type="Proteomes" id="UP000255505"/>
    </source>
</evidence>
<dbReference type="Proteomes" id="UP000255505">
    <property type="component" value="Chromosome I"/>
</dbReference>
<dbReference type="Pfam" id="PF03886">
    <property type="entry name" value="ABC_trans_aux"/>
    <property type="match status" value="1"/>
</dbReference>
<sequence>MRHRPRPLDHAKRQPRESAVNPATEMPRLLRSTPARLRATLLLCCAGLALSGCALTRADPNITYDLGPAVDTSAASGSGNPAPAPLPKLRVAQTDGPNWLDGNALFYRLQYAQAQRLQAYATQRWVMSPTRLFDDRLREAVAARGTLGWSGDSSAPALKVDLLEFDQVFDSATTSAGVVRLRATVYRQGMLGQQTFEARRPAPGADGAGGVKALAEASDAVIAALLDWIGTLQLK</sequence>
<dbReference type="Gene3D" id="3.40.50.10610">
    <property type="entry name" value="ABC-type transport auxiliary lipoprotein component"/>
    <property type="match status" value="1"/>
</dbReference>
<protein>
    <submittedName>
        <fullName evidence="3">ABC-type transporter, auxiliary component</fullName>
    </submittedName>
</protein>
<dbReference type="InterPro" id="IPR005586">
    <property type="entry name" value="ABC_trans_aux"/>
</dbReference>
<evidence type="ECO:0000256" key="1">
    <source>
        <dbReference type="SAM" id="MobiDB-lite"/>
    </source>
</evidence>
<dbReference type="AlphaFoldDB" id="A0A375IGL6"/>
<reference evidence="3 4" key="1">
    <citation type="submission" date="2018-01" db="EMBL/GenBank/DDBJ databases">
        <authorList>
            <person name="Gaut B.S."/>
            <person name="Morton B.R."/>
            <person name="Clegg M.T."/>
            <person name="Duvall M.R."/>
        </authorList>
    </citation>
    <scope>NUCLEOTIDE SEQUENCE [LARGE SCALE GENOMIC DNA]</scope>
    <source>
        <strain evidence="3">Cupriavidus taiwanensis LMG 19425</strain>
    </source>
</reference>
<accession>A0A375IGL6</accession>
<evidence type="ECO:0000313" key="3">
    <source>
        <dbReference type="EMBL" id="SPK73913.1"/>
    </source>
</evidence>
<feature type="domain" description="ABC-type transport auxiliary lipoprotein component" evidence="2">
    <location>
        <begin position="76"/>
        <end position="223"/>
    </location>
</feature>
<evidence type="ECO:0000259" key="2">
    <source>
        <dbReference type="Pfam" id="PF03886"/>
    </source>
</evidence>
<feature type="region of interest" description="Disordered" evidence="1">
    <location>
        <begin position="1"/>
        <end position="25"/>
    </location>
</feature>
<dbReference type="SUPFAM" id="SSF159594">
    <property type="entry name" value="XCC0632-like"/>
    <property type="match status" value="1"/>
</dbReference>
<feature type="compositionally biased region" description="Basic and acidic residues" evidence="1">
    <location>
        <begin position="1"/>
        <end position="16"/>
    </location>
</feature>
<organism evidence="3 4">
    <name type="scientific">Cupriavidus taiwanensis</name>
    <dbReference type="NCBI Taxonomy" id="164546"/>
    <lineage>
        <taxon>Bacteria</taxon>
        <taxon>Pseudomonadati</taxon>
        <taxon>Pseudomonadota</taxon>
        <taxon>Betaproteobacteria</taxon>
        <taxon>Burkholderiales</taxon>
        <taxon>Burkholderiaceae</taxon>
        <taxon>Cupriavidus</taxon>
    </lineage>
</organism>
<dbReference type="EMBL" id="LT991976">
    <property type="protein sequence ID" value="SPK73913.1"/>
    <property type="molecule type" value="Genomic_DNA"/>
</dbReference>